<keyword evidence="2" id="KW-1185">Reference proteome</keyword>
<proteinExistence type="predicted"/>
<evidence type="ECO:0000313" key="1">
    <source>
        <dbReference type="EMBL" id="NMM45259.1"/>
    </source>
</evidence>
<comment type="caution">
    <text evidence="1">The sequence shown here is derived from an EMBL/GenBank/DDBJ whole genome shotgun (WGS) entry which is preliminary data.</text>
</comment>
<organism evidence="1 2">
    <name type="scientific">Pacificispira spongiicola</name>
    <dbReference type="NCBI Taxonomy" id="2729598"/>
    <lineage>
        <taxon>Bacteria</taxon>
        <taxon>Pseudomonadati</taxon>
        <taxon>Pseudomonadota</taxon>
        <taxon>Alphaproteobacteria</taxon>
        <taxon>Rhodospirillales</taxon>
        <taxon>Rhodospirillaceae</taxon>
        <taxon>Pacificispira</taxon>
    </lineage>
</organism>
<evidence type="ECO:0000313" key="2">
    <source>
        <dbReference type="Proteomes" id="UP000539372"/>
    </source>
</evidence>
<dbReference type="EMBL" id="JABBNT010000003">
    <property type="protein sequence ID" value="NMM45259.1"/>
    <property type="molecule type" value="Genomic_DNA"/>
</dbReference>
<name>A0A7Y0E104_9PROT</name>
<dbReference type="RefSeq" id="WP_169625610.1">
    <property type="nucleotide sequence ID" value="NZ_JABBNT010000003.1"/>
</dbReference>
<accession>A0A7Y0E104</accession>
<reference evidence="1 2" key="1">
    <citation type="submission" date="2020-04" db="EMBL/GenBank/DDBJ databases">
        <title>Rhodospirillaceae bacterium KN72 isolated from deep sea.</title>
        <authorList>
            <person name="Zhang D.-C."/>
        </authorList>
    </citation>
    <scope>NUCLEOTIDE SEQUENCE [LARGE SCALE GENOMIC DNA]</scope>
    <source>
        <strain evidence="1 2">KN72</strain>
    </source>
</reference>
<dbReference type="AlphaFoldDB" id="A0A7Y0E104"/>
<gene>
    <name evidence="1" type="ORF">HH303_12270</name>
</gene>
<sequence length="89" mass="10180">MSKNNETGKSILRSNPKNMRLNVVLSKDDKARIERLVELIEADTVTEVTKDAFRLLEYFVIKSKNGNSFYIKDPEGTLSRIEIFGITTK</sequence>
<dbReference type="Proteomes" id="UP000539372">
    <property type="component" value="Unassembled WGS sequence"/>
</dbReference>
<protein>
    <submittedName>
        <fullName evidence="1">Uncharacterized protein</fullName>
    </submittedName>
</protein>